<organism evidence="2">
    <name type="scientific">Arundo donax</name>
    <name type="common">Giant reed</name>
    <name type="synonym">Donax arundinaceus</name>
    <dbReference type="NCBI Taxonomy" id="35708"/>
    <lineage>
        <taxon>Eukaryota</taxon>
        <taxon>Viridiplantae</taxon>
        <taxon>Streptophyta</taxon>
        <taxon>Embryophyta</taxon>
        <taxon>Tracheophyta</taxon>
        <taxon>Spermatophyta</taxon>
        <taxon>Magnoliopsida</taxon>
        <taxon>Liliopsida</taxon>
        <taxon>Poales</taxon>
        <taxon>Poaceae</taxon>
        <taxon>PACMAD clade</taxon>
        <taxon>Arundinoideae</taxon>
        <taxon>Arundineae</taxon>
        <taxon>Arundo</taxon>
    </lineage>
</organism>
<feature type="region of interest" description="Disordered" evidence="1">
    <location>
        <begin position="24"/>
        <end position="50"/>
    </location>
</feature>
<evidence type="ECO:0000313" key="2">
    <source>
        <dbReference type="EMBL" id="JAE15830.1"/>
    </source>
</evidence>
<name>A0A0A9FSI6_ARUDO</name>
<dbReference type="EMBL" id="GBRH01182066">
    <property type="protein sequence ID" value="JAE15830.1"/>
    <property type="molecule type" value="Transcribed_RNA"/>
</dbReference>
<evidence type="ECO:0000256" key="1">
    <source>
        <dbReference type="SAM" id="MobiDB-lite"/>
    </source>
</evidence>
<dbReference type="AlphaFoldDB" id="A0A0A9FSI6"/>
<accession>A0A0A9FSI6</accession>
<sequence length="99" mass="10434">MSMPARGGRNRPLHLLAAVASRAGGCAQPARRRHDRRTQAETEASCPPAGARRYRAERRTWFCAAAAAAMAPRRAVGARACFYPVEGKRGSGAGELGGG</sequence>
<reference evidence="2" key="2">
    <citation type="journal article" date="2015" name="Data Brief">
        <title>Shoot transcriptome of the giant reed, Arundo donax.</title>
        <authorList>
            <person name="Barrero R.A."/>
            <person name="Guerrero F.D."/>
            <person name="Moolhuijzen P."/>
            <person name="Goolsby J.A."/>
            <person name="Tidwell J."/>
            <person name="Bellgard S.E."/>
            <person name="Bellgard M.I."/>
        </authorList>
    </citation>
    <scope>NUCLEOTIDE SEQUENCE</scope>
    <source>
        <tissue evidence="2">Shoot tissue taken approximately 20 cm above the soil surface</tissue>
    </source>
</reference>
<reference evidence="2" key="1">
    <citation type="submission" date="2014-09" db="EMBL/GenBank/DDBJ databases">
        <authorList>
            <person name="Magalhaes I.L.F."/>
            <person name="Oliveira U."/>
            <person name="Santos F.R."/>
            <person name="Vidigal T.H.D.A."/>
            <person name="Brescovit A.D."/>
            <person name="Santos A.J."/>
        </authorList>
    </citation>
    <scope>NUCLEOTIDE SEQUENCE</scope>
    <source>
        <tissue evidence="2">Shoot tissue taken approximately 20 cm above the soil surface</tissue>
    </source>
</reference>
<proteinExistence type="predicted"/>
<protein>
    <submittedName>
        <fullName evidence="2">Uncharacterized protein</fullName>
    </submittedName>
</protein>